<keyword evidence="2 5" id="KW-0378">Hydrolase</keyword>
<evidence type="ECO:0000256" key="4">
    <source>
        <dbReference type="SAM" id="MobiDB-lite"/>
    </source>
</evidence>
<sequence length="349" mass="36208">MANGGMAAGTAGHNAAVDDNLGQGAPADHRPSENTAANRSGKTVTHRSASQSTAADHAPSQHAAVDRSLSETAAADRSPSQSTVTEVRAATAGGPSISVQPRRTRATGYLAVAGDLAPRDRRASDVEAILCDLDDTLYPQAAWLDGAWSAVAAAGARWGVEERAFLAALRADAAVGSARGGIIDRALVDVGVGGGAELVAELLAAFRAYRPVRLEPYPGVREALVRLRVAGVRLAVVTDGDVEVQAWKVRALGLSAFFECVVVSDALGGRGVRKPSAVPFLAAVEGLGVRPERCVVVGDRPEKDVMGALGADIRAVRVKTGEYRQVADVAGTWHTAADFPAAVDWLLRE</sequence>
<dbReference type="Proteomes" id="UP000000851">
    <property type="component" value="Chromosome"/>
</dbReference>
<feature type="compositionally biased region" description="Low complexity" evidence="4">
    <location>
        <begin position="1"/>
        <end position="15"/>
    </location>
</feature>
<dbReference type="InterPro" id="IPR051400">
    <property type="entry name" value="HAD-like_hydrolase"/>
</dbReference>
<evidence type="ECO:0000313" key="5">
    <source>
        <dbReference type="EMBL" id="ACU74521.1"/>
    </source>
</evidence>
<dbReference type="Gene3D" id="1.10.150.520">
    <property type="match status" value="1"/>
</dbReference>
<protein>
    <submittedName>
        <fullName evidence="5">HAD-superfamily hydrolase, subfamily IA, variant 1</fullName>
    </submittedName>
</protein>
<reference evidence="5 6" key="1">
    <citation type="journal article" date="2009" name="Stand. Genomic Sci.">
        <title>Complete genome sequence of Catenulispora acidiphila type strain (ID 139908).</title>
        <authorList>
            <person name="Copeland A."/>
            <person name="Lapidus A."/>
            <person name="Glavina Del Rio T."/>
            <person name="Nolan M."/>
            <person name="Lucas S."/>
            <person name="Chen F."/>
            <person name="Tice H."/>
            <person name="Cheng J.F."/>
            <person name="Bruce D."/>
            <person name="Goodwin L."/>
            <person name="Pitluck S."/>
            <person name="Mikhailova N."/>
            <person name="Pati A."/>
            <person name="Ivanova N."/>
            <person name="Mavromatis K."/>
            <person name="Chen A."/>
            <person name="Palaniappan K."/>
            <person name="Chain P."/>
            <person name="Land M."/>
            <person name="Hauser L."/>
            <person name="Chang Y.J."/>
            <person name="Jeffries C.D."/>
            <person name="Chertkov O."/>
            <person name="Brettin T."/>
            <person name="Detter J.C."/>
            <person name="Han C."/>
            <person name="Ali Z."/>
            <person name="Tindall B.J."/>
            <person name="Goker M."/>
            <person name="Bristow J."/>
            <person name="Eisen J.A."/>
            <person name="Markowitz V."/>
            <person name="Hugenholtz P."/>
            <person name="Kyrpides N.C."/>
            <person name="Klenk H.P."/>
        </authorList>
    </citation>
    <scope>NUCLEOTIDE SEQUENCE [LARGE SCALE GENOMIC DNA]</scope>
    <source>
        <strain evidence="6">DSM 44928 / JCM 14897 / NBRC 102108 / NRRL B-24433 / ID139908</strain>
    </source>
</reference>
<dbReference type="OrthoDB" id="3680851at2"/>
<evidence type="ECO:0000256" key="3">
    <source>
        <dbReference type="ARBA" id="ARBA00022842"/>
    </source>
</evidence>
<keyword evidence="6" id="KW-1185">Reference proteome</keyword>
<dbReference type="KEGG" id="cai:Caci_5662"/>
<dbReference type="GO" id="GO:0016787">
    <property type="term" value="F:hydrolase activity"/>
    <property type="evidence" value="ECO:0007669"/>
    <property type="project" value="UniProtKB-KW"/>
</dbReference>
<organism evidence="5 6">
    <name type="scientific">Catenulispora acidiphila (strain DSM 44928 / JCM 14897 / NBRC 102108 / NRRL B-24433 / ID139908)</name>
    <dbReference type="NCBI Taxonomy" id="479433"/>
    <lineage>
        <taxon>Bacteria</taxon>
        <taxon>Bacillati</taxon>
        <taxon>Actinomycetota</taxon>
        <taxon>Actinomycetes</taxon>
        <taxon>Catenulisporales</taxon>
        <taxon>Catenulisporaceae</taxon>
        <taxon>Catenulispora</taxon>
    </lineage>
</organism>
<dbReference type="eggNOG" id="COG1011">
    <property type="taxonomic scope" value="Bacteria"/>
</dbReference>
<dbReference type="Gene3D" id="3.40.50.1000">
    <property type="entry name" value="HAD superfamily/HAD-like"/>
    <property type="match status" value="1"/>
</dbReference>
<keyword evidence="3" id="KW-0460">Magnesium</keyword>
<evidence type="ECO:0000313" key="6">
    <source>
        <dbReference type="Proteomes" id="UP000000851"/>
    </source>
</evidence>
<dbReference type="HOGENOM" id="CLU_793871_0_0_11"/>
<dbReference type="NCBIfam" id="TIGR01549">
    <property type="entry name" value="HAD-SF-IA-v1"/>
    <property type="match status" value="1"/>
</dbReference>
<gene>
    <name evidence="5" type="ordered locus">Caci_5662</name>
</gene>
<accession>C7QC73</accession>
<dbReference type="PANTHER" id="PTHR46470">
    <property type="entry name" value="N-ACYLNEURAMINATE-9-PHOSPHATASE"/>
    <property type="match status" value="1"/>
</dbReference>
<dbReference type="InterPro" id="IPR006439">
    <property type="entry name" value="HAD-SF_hydro_IA"/>
</dbReference>
<dbReference type="EMBL" id="CP001700">
    <property type="protein sequence ID" value="ACU74521.1"/>
    <property type="molecule type" value="Genomic_DNA"/>
</dbReference>
<dbReference type="SUPFAM" id="SSF56784">
    <property type="entry name" value="HAD-like"/>
    <property type="match status" value="1"/>
</dbReference>
<name>C7QC73_CATAD</name>
<dbReference type="Pfam" id="PF00702">
    <property type="entry name" value="Hydrolase"/>
    <property type="match status" value="1"/>
</dbReference>
<feature type="region of interest" description="Disordered" evidence="4">
    <location>
        <begin position="1"/>
        <end position="101"/>
    </location>
</feature>
<dbReference type="InterPro" id="IPR023214">
    <property type="entry name" value="HAD_sf"/>
</dbReference>
<proteinExistence type="predicted"/>
<evidence type="ECO:0000256" key="2">
    <source>
        <dbReference type="ARBA" id="ARBA00022801"/>
    </source>
</evidence>
<dbReference type="AlphaFoldDB" id="C7QC73"/>
<feature type="compositionally biased region" description="Polar residues" evidence="4">
    <location>
        <begin position="33"/>
        <end position="54"/>
    </location>
</feature>
<dbReference type="GO" id="GO:0044281">
    <property type="term" value="P:small molecule metabolic process"/>
    <property type="evidence" value="ECO:0007669"/>
    <property type="project" value="UniProtKB-ARBA"/>
</dbReference>
<dbReference type="SFLD" id="SFLDG01129">
    <property type="entry name" value="C1.5:_HAD__Beta-PGM__Phosphata"/>
    <property type="match status" value="1"/>
</dbReference>
<dbReference type="InParanoid" id="C7QC73"/>
<evidence type="ECO:0000256" key="1">
    <source>
        <dbReference type="ARBA" id="ARBA00001946"/>
    </source>
</evidence>
<dbReference type="SFLD" id="SFLDS00003">
    <property type="entry name" value="Haloacid_Dehalogenase"/>
    <property type="match status" value="1"/>
</dbReference>
<dbReference type="InterPro" id="IPR036412">
    <property type="entry name" value="HAD-like_sf"/>
</dbReference>
<comment type="cofactor">
    <cofactor evidence="1">
        <name>Mg(2+)</name>
        <dbReference type="ChEBI" id="CHEBI:18420"/>
    </cofactor>
</comment>